<organism evidence="2">
    <name type="scientific">Anopheles darlingi</name>
    <name type="common">Mosquito</name>
    <dbReference type="NCBI Taxonomy" id="43151"/>
    <lineage>
        <taxon>Eukaryota</taxon>
        <taxon>Metazoa</taxon>
        <taxon>Ecdysozoa</taxon>
        <taxon>Arthropoda</taxon>
        <taxon>Hexapoda</taxon>
        <taxon>Insecta</taxon>
        <taxon>Pterygota</taxon>
        <taxon>Neoptera</taxon>
        <taxon>Endopterygota</taxon>
        <taxon>Diptera</taxon>
        <taxon>Nematocera</taxon>
        <taxon>Culicoidea</taxon>
        <taxon>Culicidae</taxon>
        <taxon>Anophelinae</taxon>
        <taxon>Anopheles</taxon>
    </lineage>
</organism>
<reference evidence="3" key="4">
    <citation type="submission" date="2015-06" db="UniProtKB">
        <authorList>
            <consortium name="EnsemblMetazoa"/>
        </authorList>
    </citation>
    <scope>IDENTIFICATION</scope>
</reference>
<evidence type="ECO:0000256" key="1">
    <source>
        <dbReference type="SAM" id="MobiDB-lite"/>
    </source>
</evidence>
<feature type="region of interest" description="Disordered" evidence="1">
    <location>
        <begin position="191"/>
        <end position="219"/>
    </location>
</feature>
<evidence type="ECO:0000313" key="3">
    <source>
        <dbReference type="EnsemblMetazoa" id="ADAC010408-PA"/>
    </source>
</evidence>
<feature type="compositionally biased region" description="Polar residues" evidence="1">
    <location>
        <begin position="206"/>
        <end position="219"/>
    </location>
</feature>
<dbReference type="Proteomes" id="UP000000673">
    <property type="component" value="Unassembled WGS sequence"/>
</dbReference>
<sequence length="261" mass="28423">MALDPDLNWEIPTGEQDLETTNIVDITEMQSEAASLNVPLPFISNVLIEEDPIYGSLVPMESVLHAPPELVLMDQRADGKPTTTPSTEGIVSSSTTMRVTLRDLVLQGTEHLVLGSHIIPEYMLQPGFPMQSLRSVVAECNGKVSRLYILSSEPCTKEATTYIPPPGDGAIETHKLPVEVKPPPFTSMVTSMDRNDDKENLRDDASSCSTSVSTMPTSASPDTAIMREYLELKINNITIPVLTAGSKKFGTKHSRKASAQK</sequence>
<evidence type="ECO:0000313" key="2">
    <source>
        <dbReference type="EMBL" id="ETN58015.1"/>
    </source>
</evidence>
<dbReference type="EnsemblMetazoa" id="ADAC010408-RA">
    <property type="protein sequence ID" value="ADAC010408-PA"/>
    <property type="gene ID" value="ADAC010408"/>
</dbReference>
<keyword evidence="4" id="KW-1185">Reference proteome</keyword>
<reference evidence="2 4" key="1">
    <citation type="journal article" date="2010" name="BMC Genomics">
        <title>Combination of measures distinguishes pre-miRNAs from other stem-loops in the genome of the newly sequenced Anopheles darlingi.</title>
        <authorList>
            <person name="Mendes N.D."/>
            <person name="Freitas A.T."/>
            <person name="Vasconcelos A.T."/>
            <person name="Sagot M.F."/>
        </authorList>
    </citation>
    <scope>NUCLEOTIDE SEQUENCE</scope>
</reference>
<name>W5J576_ANODA</name>
<evidence type="ECO:0000313" key="4">
    <source>
        <dbReference type="Proteomes" id="UP000000673"/>
    </source>
</evidence>
<proteinExistence type="predicted"/>
<protein>
    <submittedName>
        <fullName evidence="2 3">Uncharacterized protein</fullName>
    </submittedName>
</protein>
<reference evidence="2" key="2">
    <citation type="submission" date="2010-05" db="EMBL/GenBank/DDBJ databases">
        <authorList>
            <person name="Almeida L.G."/>
            <person name="Nicolas M.F."/>
            <person name="Souza R.C."/>
            <person name="Vasconcelos A.T.R."/>
        </authorList>
    </citation>
    <scope>NUCLEOTIDE SEQUENCE</scope>
</reference>
<dbReference type="HOGENOM" id="CLU_1066401_0_0_1"/>
<gene>
    <name evidence="2" type="ORF">AND_010408</name>
</gene>
<reference evidence="2" key="3">
    <citation type="journal article" date="2013" name="Nucleic Acids Res.">
        <title>The genome of Anopheles darlingi, the main neotropical malaria vector.</title>
        <authorList>
            <person name="Marinotti O."/>
            <person name="Cerqueira G.C."/>
            <person name="de Almeida L.G."/>
            <person name="Ferro M.I."/>
            <person name="Loreto E.L."/>
            <person name="Zaha A."/>
            <person name="Teixeira S.M."/>
            <person name="Wespiser A.R."/>
            <person name="Almeida E Silva A."/>
            <person name="Schlindwein A.D."/>
            <person name="Pacheco A.C."/>
            <person name="Silva A.L."/>
            <person name="Graveley B.R."/>
            <person name="Walenz B.P."/>
            <person name="Lima Bde A."/>
            <person name="Ribeiro C.A."/>
            <person name="Nunes-Silva C.G."/>
            <person name="de Carvalho C.R."/>
            <person name="Soares C.M."/>
            <person name="de Menezes C.B."/>
            <person name="Matiolli C."/>
            <person name="Caffrey D."/>
            <person name="Araujo D.A."/>
            <person name="de Oliveira D.M."/>
            <person name="Golenbock D."/>
            <person name="Grisard E.C."/>
            <person name="Fantinatti-Garboggini F."/>
            <person name="de Carvalho F.M."/>
            <person name="Barcellos F.G."/>
            <person name="Prosdocimi F."/>
            <person name="May G."/>
            <person name="Azevedo Junior G.M."/>
            <person name="Guimaraes G.M."/>
            <person name="Goldman G.H."/>
            <person name="Padilha I.Q."/>
            <person name="Batista Jda S."/>
            <person name="Ferro J.A."/>
            <person name="Ribeiro J.M."/>
            <person name="Fietto J.L."/>
            <person name="Dabbas K.M."/>
            <person name="Cerdeira L."/>
            <person name="Agnez-Lima L.F."/>
            <person name="Brocchi M."/>
            <person name="de Carvalho M.O."/>
            <person name="Teixeira Mde M."/>
            <person name="Diniz Maia Mde M."/>
            <person name="Goldman M.H."/>
            <person name="Cruz Schneider M.P."/>
            <person name="Felipe M.S."/>
            <person name="Hungria M."/>
            <person name="Nicolas M.F."/>
            <person name="Pereira M."/>
            <person name="Montes M.A."/>
            <person name="Cantao M.E."/>
            <person name="Vincentz M."/>
            <person name="Rafael M.S."/>
            <person name="Silverman N."/>
            <person name="Stoco P.H."/>
            <person name="Souza R.C."/>
            <person name="Vicentini R."/>
            <person name="Gazzinelli R.T."/>
            <person name="Neves Rde O."/>
            <person name="Silva R."/>
            <person name="Astolfi-Filho S."/>
            <person name="Maciel T.E."/>
            <person name="Urmenyi T.P."/>
            <person name="Tadei W.P."/>
            <person name="Camargo E.P."/>
            <person name="de Vasconcelos A.T."/>
        </authorList>
    </citation>
    <scope>NUCLEOTIDE SEQUENCE</scope>
</reference>
<accession>W5J576</accession>
<dbReference type="AlphaFoldDB" id="W5J576"/>
<dbReference type="EMBL" id="ADMH02002181">
    <property type="protein sequence ID" value="ETN58015.1"/>
    <property type="molecule type" value="Genomic_DNA"/>
</dbReference>
<dbReference type="VEuPathDB" id="VectorBase:ADAC010408"/>
<feature type="compositionally biased region" description="Basic and acidic residues" evidence="1">
    <location>
        <begin position="193"/>
        <end position="205"/>
    </location>
</feature>